<name>A0A532V0Q5_UNCL8</name>
<dbReference type="AlphaFoldDB" id="A0A532V0Q5"/>
<dbReference type="Proteomes" id="UP000319619">
    <property type="component" value="Unassembled WGS sequence"/>
</dbReference>
<evidence type="ECO:0000313" key="3">
    <source>
        <dbReference type="Proteomes" id="UP000319619"/>
    </source>
</evidence>
<sequence length="144" mass="16673">MFDSKYIIIGLIIFVLIVTIPISYNLFALNKCEVGVPELEILPKAGDKCVKSREYMRPFHMDLLNQWRDDVVRRGDRFTTGPDGKLIEKSLSNTCMDCHSNKENFCDRCHNYASVSPYCWDCHIAPTEIRDTDLAIHVEREEDN</sequence>
<gene>
    <name evidence="2" type="ORF">CEE37_07460</name>
</gene>
<comment type="caution">
    <text evidence="2">The sequence shown here is derived from an EMBL/GenBank/DDBJ whole genome shotgun (WGS) entry which is preliminary data.</text>
</comment>
<evidence type="ECO:0000256" key="1">
    <source>
        <dbReference type="SAM" id="Phobius"/>
    </source>
</evidence>
<protein>
    <submittedName>
        <fullName evidence="2">Uncharacterized protein</fullName>
    </submittedName>
</protein>
<keyword evidence="1" id="KW-0812">Transmembrane</keyword>
<dbReference type="EMBL" id="NJBN01000004">
    <property type="protein sequence ID" value="TKJ40793.1"/>
    <property type="molecule type" value="Genomic_DNA"/>
</dbReference>
<dbReference type="InterPro" id="IPR047668">
    <property type="entry name" value="DsrJ"/>
</dbReference>
<organism evidence="2 3">
    <name type="scientific">candidate division LCP-89 bacterium B3_LCP</name>
    <dbReference type="NCBI Taxonomy" id="2012998"/>
    <lineage>
        <taxon>Bacteria</taxon>
        <taxon>Pseudomonadati</taxon>
        <taxon>Bacteria division LCP-89</taxon>
    </lineage>
</organism>
<feature type="transmembrane region" description="Helical" evidence="1">
    <location>
        <begin position="6"/>
        <end position="27"/>
    </location>
</feature>
<dbReference type="NCBIfam" id="NF038038">
    <property type="entry name" value="cytoc_DsrJ"/>
    <property type="match status" value="1"/>
</dbReference>
<evidence type="ECO:0000313" key="2">
    <source>
        <dbReference type="EMBL" id="TKJ40793.1"/>
    </source>
</evidence>
<keyword evidence="1" id="KW-1133">Transmembrane helix</keyword>
<proteinExistence type="predicted"/>
<dbReference type="SUPFAM" id="SSF48695">
    <property type="entry name" value="Multiheme cytochromes"/>
    <property type="match status" value="1"/>
</dbReference>
<dbReference type="InterPro" id="IPR036280">
    <property type="entry name" value="Multihaem_cyt_sf"/>
</dbReference>
<reference evidence="2 3" key="1">
    <citation type="submission" date="2017-06" db="EMBL/GenBank/DDBJ databases">
        <title>Novel microbial phyla capable of carbon fixation and sulfur reduction in deep-sea sediments.</title>
        <authorList>
            <person name="Huang J."/>
            <person name="Baker B."/>
            <person name="Wang Y."/>
        </authorList>
    </citation>
    <scope>NUCLEOTIDE SEQUENCE [LARGE SCALE GENOMIC DNA]</scope>
    <source>
        <strain evidence="2">B3_LCP</strain>
    </source>
</reference>
<accession>A0A532V0Q5</accession>
<keyword evidence="1" id="KW-0472">Membrane</keyword>